<organism evidence="1">
    <name type="scientific">Lepeophtheirus salmonis</name>
    <name type="common">Salmon louse</name>
    <name type="synonym">Caligus salmonis</name>
    <dbReference type="NCBI Taxonomy" id="72036"/>
    <lineage>
        <taxon>Eukaryota</taxon>
        <taxon>Metazoa</taxon>
        <taxon>Ecdysozoa</taxon>
        <taxon>Arthropoda</taxon>
        <taxon>Crustacea</taxon>
        <taxon>Multicrustacea</taxon>
        <taxon>Hexanauplia</taxon>
        <taxon>Copepoda</taxon>
        <taxon>Siphonostomatoida</taxon>
        <taxon>Caligidae</taxon>
        <taxon>Lepeophtheirus</taxon>
    </lineage>
</organism>
<evidence type="ECO:0000313" key="1">
    <source>
        <dbReference type="EMBL" id="CDW37865.1"/>
    </source>
</evidence>
<accession>A0A0K2UIL0</accession>
<reference evidence="1" key="1">
    <citation type="submission" date="2014-05" db="EMBL/GenBank/DDBJ databases">
        <authorList>
            <person name="Chronopoulou M."/>
        </authorList>
    </citation>
    <scope>NUCLEOTIDE SEQUENCE</scope>
    <source>
        <tissue evidence="1">Whole organism</tissue>
    </source>
</reference>
<dbReference type="AlphaFoldDB" id="A0A0K2UIL0"/>
<proteinExistence type="predicted"/>
<dbReference type="EMBL" id="HACA01020504">
    <property type="protein sequence ID" value="CDW37865.1"/>
    <property type="molecule type" value="Transcribed_RNA"/>
</dbReference>
<name>A0A0K2UIL0_LEPSM</name>
<protein>
    <submittedName>
        <fullName evidence="1">Uncharacterized protein</fullName>
    </submittedName>
</protein>
<sequence length="69" mass="8412">MKLKNKTPSNVIFQNETHFVDRGFHLESRVSQFLYPYPVHSPKEKLHLFLWLEVFEFHRPGNDHHLQRI</sequence>